<evidence type="ECO:0000313" key="2">
    <source>
        <dbReference type="Proteomes" id="UP000027665"/>
    </source>
</evidence>
<reference evidence="1 2" key="1">
    <citation type="submission" date="2014-04" db="EMBL/GenBank/DDBJ databases">
        <title>Draft Genome Sequence of Synergistes jonesii.</title>
        <authorList>
            <person name="Coil D.A."/>
            <person name="Eisen J.A."/>
            <person name="Holland-Moritz H.E."/>
        </authorList>
    </citation>
    <scope>NUCLEOTIDE SEQUENCE [LARGE SCALE GENOMIC DNA]</scope>
    <source>
        <strain evidence="1 2">78-1</strain>
    </source>
</reference>
<comment type="caution">
    <text evidence="1">The sequence shown here is derived from an EMBL/GenBank/DDBJ whole genome shotgun (WGS) entry which is preliminary data.</text>
</comment>
<accession>A0A073IQV5</accession>
<dbReference type="EMBL" id="JMKI01000018">
    <property type="protein sequence ID" value="KEJ92723.1"/>
    <property type="molecule type" value="Genomic_DNA"/>
</dbReference>
<name>A0A073IQV5_9BACT</name>
<dbReference type="AlphaFoldDB" id="A0A073IQV5"/>
<keyword evidence="2" id="KW-1185">Reference proteome</keyword>
<organism evidence="1 2">
    <name type="scientific">Synergistes jonesii</name>
    <dbReference type="NCBI Taxonomy" id="2754"/>
    <lineage>
        <taxon>Bacteria</taxon>
        <taxon>Thermotogati</taxon>
        <taxon>Synergistota</taxon>
        <taxon>Synergistia</taxon>
        <taxon>Synergistales</taxon>
        <taxon>Synergistaceae</taxon>
        <taxon>Synergistes</taxon>
    </lineage>
</organism>
<dbReference type="RefSeq" id="WP_037975211.1">
    <property type="nucleotide sequence ID" value="NZ_JMKI01000018.1"/>
</dbReference>
<dbReference type="Proteomes" id="UP000027665">
    <property type="component" value="Unassembled WGS sequence"/>
</dbReference>
<dbReference type="OrthoDB" id="6273at2"/>
<protein>
    <submittedName>
        <fullName evidence="1">Uncharacterized protein</fullName>
    </submittedName>
</protein>
<dbReference type="InterPro" id="IPR038996">
    <property type="entry name" value="Gp14"/>
</dbReference>
<dbReference type="STRING" id="2754.EH55_01290"/>
<evidence type="ECO:0000313" key="1">
    <source>
        <dbReference type="EMBL" id="KEJ92723.1"/>
    </source>
</evidence>
<sequence>MCNPVVAAVASVAGTLYSGVAQMQAAREQADAARMQSEYQARALEFNAEQARGEAEAVSKQGAAEQEALARKQRAVAASGRAAAGASGLLVDSGTAAAVEEATELEAARDRDVLRQNYQRQRFGLVNQAVGLEHQAEGTRRGGEAYASAVENAGRAALTGSLLSSAGVVAAKWDDMVVGRKKPAAATAHRSFYKGFWGLN</sequence>
<dbReference type="Pfam" id="PF24072">
    <property type="entry name" value="T7_gp14"/>
    <property type="match status" value="1"/>
</dbReference>
<gene>
    <name evidence="1" type="ORF">EH55_01290</name>
</gene>
<dbReference type="GeneID" id="90983174"/>
<proteinExistence type="predicted"/>